<organism evidence="1 2">
    <name type="scientific">Euroglyphus maynei</name>
    <name type="common">Mayne's house dust mite</name>
    <dbReference type="NCBI Taxonomy" id="6958"/>
    <lineage>
        <taxon>Eukaryota</taxon>
        <taxon>Metazoa</taxon>
        <taxon>Ecdysozoa</taxon>
        <taxon>Arthropoda</taxon>
        <taxon>Chelicerata</taxon>
        <taxon>Arachnida</taxon>
        <taxon>Acari</taxon>
        <taxon>Acariformes</taxon>
        <taxon>Sarcoptiformes</taxon>
        <taxon>Astigmata</taxon>
        <taxon>Psoroptidia</taxon>
        <taxon>Analgoidea</taxon>
        <taxon>Pyroglyphidae</taxon>
        <taxon>Pyroglyphinae</taxon>
        <taxon>Euroglyphus</taxon>
    </lineage>
</organism>
<dbReference type="OrthoDB" id="10023921at2759"/>
<reference evidence="1 2" key="1">
    <citation type="submission" date="2017-03" db="EMBL/GenBank/DDBJ databases">
        <title>Genome Survey of Euroglyphus maynei.</title>
        <authorList>
            <person name="Arlian L.G."/>
            <person name="Morgan M.S."/>
            <person name="Rider S.D."/>
        </authorList>
    </citation>
    <scope>NUCLEOTIDE SEQUENCE [LARGE SCALE GENOMIC DNA]</scope>
    <source>
        <strain evidence="1">Arlian Lab</strain>
        <tissue evidence="1">Whole body</tissue>
    </source>
</reference>
<name>A0A1Y3B4H9_EURMA</name>
<accession>A0A1Y3B4H9</accession>
<evidence type="ECO:0000313" key="1">
    <source>
        <dbReference type="EMBL" id="OTF75730.1"/>
    </source>
</evidence>
<sequence length="78" mass="9434">MDGLKSLVRRAISALGEIYDDSTVYEWIEEKIYPQLLRMEKFYNQTMEIQKLRVWPRRPIKPDVGLQRFIDKTNDEEE</sequence>
<proteinExistence type="predicted"/>
<evidence type="ECO:0000313" key="2">
    <source>
        <dbReference type="Proteomes" id="UP000194236"/>
    </source>
</evidence>
<dbReference type="AlphaFoldDB" id="A0A1Y3B4H9"/>
<dbReference type="Proteomes" id="UP000194236">
    <property type="component" value="Unassembled WGS sequence"/>
</dbReference>
<gene>
    <name evidence="1" type="ORF">BLA29_000159</name>
</gene>
<protein>
    <submittedName>
        <fullName evidence="1">Uncharacterized protein</fullName>
    </submittedName>
</protein>
<comment type="caution">
    <text evidence="1">The sequence shown here is derived from an EMBL/GenBank/DDBJ whole genome shotgun (WGS) entry which is preliminary data.</text>
</comment>
<dbReference type="EMBL" id="MUJZ01040612">
    <property type="protein sequence ID" value="OTF75730.1"/>
    <property type="molecule type" value="Genomic_DNA"/>
</dbReference>
<keyword evidence="2" id="KW-1185">Reference proteome</keyword>